<organism evidence="1 2">
    <name type="scientific">Gigaspora margarita</name>
    <dbReference type="NCBI Taxonomy" id="4874"/>
    <lineage>
        <taxon>Eukaryota</taxon>
        <taxon>Fungi</taxon>
        <taxon>Fungi incertae sedis</taxon>
        <taxon>Mucoromycota</taxon>
        <taxon>Glomeromycotina</taxon>
        <taxon>Glomeromycetes</taxon>
        <taxon>Diversisporales</taxon>
        <taxon>Gigasporaceae</taxon>
        <taxon>Gigaspora</taxon>
    </lineage>
</organism>
<protein>
    <submittedName>
        <fullName evidence="1">36021_t:CDS:1</fullName>
    </submittedName>
</protein>
<feature type="non-terminal residue" evidence="1">
    <location>
        <position position="1"/>
    </location>
</feature>
<keyword evidence="2" id="KW-1185">Reference proteome</keyword>
<dbReference type="Proteomes" id="UP000789901">
    <property type="component" value="Unassembled WGS sequence"/>
</dbReference>
<comment type="caution">
    <text evidence="1">The sequence shown here is derived from an EMBL/GenBank/DDBJ whole genome shotgun (WGS) entry which is preliminary data.</text>
</comment>
<sequence length="60" mass="6600">LQGLNLEVKPGQYAALICPSESVKNHNVSYYTNGTISIVKMNFEQSSRAHCSCKSRAIIV</sequence>
<evidence type="ECO:0000313" key="2">
    <source>
        <dbReference type="Proteomes" id="UP000789901"/>
    </source>
</evidence>
<accession>A0ABN7V2X5</accession>
<reference evidence="1 2" key="1">
    <citation type="submission" date="2021-06" db="EMBL/GenBank/DDBJ databases">
        <authorList>
            <person name="Kallberg Y."/>
            <person name="Tangrot J."/>
            <person name="Rosling A."/>
        </authorList>
    </citation>
    <scope>NUCLEOTIDE SEQUENCE [LARGE SCALE GENOMIC DNA]</scope>
    <source>
        <strain evidence="1 2">120-4 pot B 10/14</strain>
    </source>
</reference>
<dbReference type="EMBL" id="CAJVQB010008130">
    <property type="protein sequence ID" value="CAG8714394.1"/>
    <property type="molecule type" value="Genomic_DNA"/>
</dbReference>
<gene>
    <name evidence="1" type="ORF">GMARGA_LOCUS12992</name>
</gene>
<proteinExistence type="predicted"/>
<name>A0ABN7V2X5_GIGMA</name>
<evidence type="ECO:0000313" key="1">
    <source>
        <dbReference type="EMBL" id="CAG8714394.1"/>
    </source>
</evidence>